<keyword evidence="2" id="KW-0812">Transmembrane</keyword>
<evidence type="ECO:0000256" key="2">
    <source>
        <dbReference type="SAM" id="Phobius"/>
    </source>
</evidence>
<sequence length="275" mass="30023">MSVLDTKHKRNSTIITVIILMLLLYGILNYGLQYIDPPEEYGLAINFGNSTFGSGESVVKTKKVSTQKSIEKQEVVKDEVKEVSKEIIKEEIITDDVSKDVPVVEKKIELKKPVEKEIKKEITKEKSKPKPSKENQDALNSLLNGNSSDGKPKGEGDDEKLGLKGKEKGDVNANKYYGNNGNGSGGNYNLAGRKALSKPKEQPDCQEEGVVVVRIQVDKSGKVIYALPGVKGTTNSAACLLKPAKAAALKTRWNIDAKAPSKQTGTIIYKFSLSK</sequence>
<dbReference type="AlphaFoldDB" id="A0A2U2JAX0"/>
<protein>
    <submittedName>
        <fullName evidence="3">Energy transducer TonB</fullName>
    </submittedName>
</protein>
<organism evidence="3 4">
    <name type="scientific">Polaribacter aquimarinus</name>
    <dbReference type="NCBI Taxonomy" id="2100726"/>
    <lineage>
        <taxon>Bacteria</taxon>
        <taxon>Pseudomonadati</taxon>
        <taxon>Bacteroidota</taxon>
        <taxon>Flavobacteriia</taxon>
        <taxon>Flavobacteriales</taxon>
        <taxon>Flavobacteriaceae</taxon>
    </lineage>
</organism>
<dbReference type="EMBL" id="QFFG01000003">
    <property type="protein sequence ID" value="PWG05489.1"/>
    <property type="molecule type" value="Genomic_DNA"/>
</dbReference>
<evidence type="ECO:0000256" key="1">
    <source>
        <dbReference type="SAM" id="MobiDB-lite"/>
    </source>
</evidence>
<gene>
    <name evidence="3" type="ORF">DIS07_09690</name>
</gene>
<feature type="compositionally biased region" description="Basic and acidic residues" evidence="1">
    <location>
        <begin position="121"/>
        <end position="136"/>
    </location>
</feature>
<evidence type="ECO:0000313" key="4">
    <source>
        <dbReference type="Proteomes" id="UP000245670"/>
    </source>
</evidence>
<keyword evidence="2" id="KW-1133">Transmembrane helix</keyword>
<feature type="region of interest" description="Disordered" evidence="1">
    <location>
        <begin position="121"/>
        <end position="184"/>
    </location>
</feature>
<dbReference type="OrthoDB" id="676306at2"/>
<proteinExistence type="predicted"/>
<feature type="compositionally biased region" description="Polar residues" evidence="1">
    <location>
        <begin position="137"/>
        <end position="149"/>
    </location>
</feature>
<name>A0A2U2JAX0_9FLAO</name>
<dbReference type="Proteomes" id="UP000245670">
    <property type="component" value="Unassembled WGS sequence"/>
</dbReference>
<keyword evidence="4" id="KW-1185">Reference proteome</keyword>
<feature type="transmembrane region" description="Helical" evidence="2">
    <location>
        <begin position="12"/>
        <end position="32"/>
    </location>
</feature>
<keyword evidence="2" id="KW-0472">Membrane</keyword>
<dbReference type="RefSeq" id="WP_109405031.1">
    <property type="nucleotide sequence ID" value="NZ_QFFG01000003.1"/>
</dbReference>
<comment type="caution">
    <text evidence="3">The sequence shown here is derived from an EMBL/GenBank/DDBJ whole genome shotgun (WGS) entry which is preliminary data.</text>
</comment>
<accession>A0A2U2JAX0</accession>
<reference evidence="3 4" key="1">
    <citation type="submission" date="2018-05" db="EMBL/GenBank/DDBJ databases">
        <title>Polaribacter aquimarinus sp. nov., isolated from sediment in a sediment of sea.</title>
        <authorList>
            <person name="Lu D."/>
        </authorList>
    </citation>
    <scope>NUCLEOTIDE SEQUENCE [LARGE SCALE GENOMIC DNA]</scope>
    <source>
        <strain evidence="3 4">ZY113</strain>
    </source>
</reference>
<feature type="compositionally biased region" description="Basic and acidic residues" evidence="1">
    <location>
        <begin position="150"/>
        <end position="170"/>
    </location>
</feature>
<evidence type="ECO:0000313" key="3">
    <source>
        <dbReference type="EMBL" id="PWG05489.1"/>
    </source>
</evidence>